<feature type="region of interest" description="Disordered" evidence="1">
    <location>
        <begin position="21"/>
        <end position="98"/>
    </location>
</feature>
<dbReference type="Proteomes" id="UP001152523">
    <property type="component" value="Unassembled WGS sequence"/>
</dbReference>
<comment type="caution">
    <text evidence="2">The sequence shown here is derived from an EMBL/GenBank/DDBJ whole genome shotgun (WGS) entry which is preliminary data.</text>
</comment>
<feature type="compositionally biased region" description="Basic residues" evidence="1">
    <location>
        <begin position="72"/>
        <end position="87"/>
    </location>
</feature>
<feature type="compositionally biased region" description="Basic and acidic residues" evidence="1">
    <location>
        <begin position="120"/>
        <end position="130"/>
    </location>
</feature>
<evidence type="ECO:0000256" key="1">
    <source>
        <dbReference type="SAM" id="MobiDB-lite"/>
    </source>
</evidence>
<gene>
    <name evidence="2" type="ORF">CEPIT_LOCUS9211</name>
</gene>
<evidence type="ECO:0000313" key="3">
    <source>
        <dbReference type="Proteomes" id="UP001152523"/>
    </source>
</evidence>
<sequence length="153" mass="17248">MQIHLFLLVMSADTERLLEVGTPVGPRTKDERSTGNLDADTPVPPCDVCGCRTSPQVGTPVGPRTKDERRLPPLKKKKKKKKKKKEKRWGEEERSSYTEGNLARVCQIFPHRRRRTPLDVEISRDVEGARRTKGACQDKPAYPTNDHGSMDVG</sequence>
<feature type="region of interest" description="Disordered" evidence="1">
    <location>
        <begin position="120"/>
        <end position="153"/>
    </location>
</feature>
<proteinExistence type="predicted"/>
<accession>A0AAV0CW88</accession>
<dbReference type="AlphaFoldDB" id="A0AAV0CW88"/>
<name>A0AAV0CW88_9ASTE</name>
<dbReference type="EMBL" id="CAMAPF010000050">
    <property type="protein sequence ID" value="CAH9085236.1"/>
    <property type="molecule type" value="Genomic_DNA"/>
</dbReference>
<protein>
    <recommendedName>
        <fullName evidence="4">Secreted protein</fullName>
    </recommendedName>
</protein>
<organism evidence="2 3">
    <name type="scientific">Cuscuta epithymum</name>
    <dbReference type="NCBI Taxonomy" id="186058"/>
    <lineage>
        <taxon>Eukaryota</taxon>
        <taxon>Viridiplantae</taxon>
        <taxon>Streptophyta</taxon>
        <taxon>Embryophyta</taxon>
        <taxon>Tracheophyta</taxon>
        <taxon>Spermatophyta</taxon>
        <taxon>Magnoliopsida</taxon>
        <taxon>eudicotyledons</taxon>
        <taxon>Gunneridae</taxon>
        <taxon>Pentapetalae</taxon>
        <taxon>asterids</taxon>
        <taxon>lamiids</taxon>
        <taxon>Solanales</taxon>
        <taxon>Convolvulaceae</taxon>
        <taxon>Cuscuteae</taxon>
        <taxon>Cuscuta</taxon>
        <taxon>Cuscuta subgen. Cuscuta</taxon>
    </lineage>
</organism>
<evidence type="ECO:0008006" key="4">
    <source>
        <dbReference type="Google" id="ProtNLM"/>
    </source>
</evidence>
<keyword evidence="3" id="KW-1185">Reference proteome</keyword>
<evidence type="ECO:0000313" key="2">
    <source>
        <dbReference type="EMBL" id="CAH9085236.1"/>
    </source>
</evidence>
<reference evidence="2" key="1">
    <citation type="submission" date="2022-07" db="EMBL/GenBank/DDBJ databases">
        <authorList>
            <person name="Macas J."/>
            <person name="Novak P."/>
            <person name="Neumann P."/>
        </authorList>
    </citation>
    <scope>NUCLEOTIDE SEQUENCE</scope>
</reference>